<feature type="compositionally biased region" description="Pro residues" evidence="1">
    <location>
        <begin position="268"/>
        <end position="278"/>
    </location>
</feature>
<feature type="region of interest" description="Disordered" evidence="1">
    <location>
        <begin position="250"/>
        <end position="280"/>
    </location>
</feature>
<reference evidence="2 3" key="1">
    <citation type="journal article" date="2024" name="Nat. Commun.">
        <title>Phylogenomics reveals the evolutionary origins of lichenization in chlorophyte algae.</title>
        <authorList>
            <person name="Puginier C."/>
            <person name="Libourel C."/>
            <person name="Otte J."/>
            <person name="Skaloud P."/>
            <person name="Haon M."/>
            <person name="Grisel S."/>
            <person name="Petersen M."/>
            <person name="Berrin J.G."/>
            <person name="Delaux P.M."/>
            <person name="Dal Grande F."/>
            <person name="Keller J."/>
        </authorList>
    </citation>
    <scope>NUCLEOTIDE SEQUENCE [LARGE SCALE GENOMIC DNA]</scope>
    <source>
        <strain evidence="2 3">SAG 216-7</strain>
    </source>
</reference>
<evidence type="ECO:0000313" key="3">
    <source>
        <dbReference type="Proteomes" id="UP001491310"/>
    </source>
</evidence>
<feature type="compositionally biased region" description="Polar residues" evidence="1">
    <location>
        <begin position="537"/>
        <end position="552"/>
    </location>
</feature>
<dbReference type="EMBL" id="JALJOT010000014">
    <property type="protein sequence ID" value="KAK9903254.1"/>
    <property type="molecule type" value="Genomic_DNA"/>
</dbReference>
<dbReference type="Proteomes" id="UP001491310">
    <property type="component" value="Unassembled WGS sequence"/>
</dbReference>
<feature type="region of interest" description="Disordered" evidence="1">
    <location>
        <begin position="453"/>
        <end position="482"/>
    </location>
</feature>
<evidence type="ECO:0000313" key="2">
    <source>
        <dbReference type="EMBL" id="KAK9903254.1"/>
    </source>
</evidence>
<sequence length="646" mass="70146">MQRRIGLATHEKSSLATATRSSVGAVYKLDRTNPWNIGWLADAALQLEVSAKGATVDLASRLSNMQHALLEAGKAADQRDDEIMGSRLKWQLCYAILMGAEGATFPVSRILSIIKQARSALDKGASWGNQREHMASDHHYWCCLGVFAKYKTAMREDTEFKHRRLRAYATLEELKQEQLHVGDVFETALNIDVKWVPPVWEVLAGMHDGEAIMWQTRSDFVEELKSLSMIKAKIAAYLDRPSEQKQQQLYEMAGPSTPQKQSGMQELPGPPKPAPSPNNPLLEHVKAIWDAAVYHASKGEYEGAEDILRPLYGIEDLHRAYKEICDTPTFLGKRRGLAYYNLGMQKDAWNDLTQWMGSAPRYVRQQLASPNGFDLFRLHLNPEVFGQDFTPPVPDRIPASMAALPAYADKLPGAQSGGQADMPPVTDQSKLEAEKLQQPAAALTNGKNLTSQAASAADIPASGKTAEPGSEGNRNVCDSGAADSWEPAEGALLPVRIVRDIAFLKAQTGKKAPVKQASSAESPGTGDQGPCAPVDSKGTSKNHAGVSGQTWASIPEPDSETPFERHLDLDLGAAEPPERAKQSAAEGATLGAGMSAADMETEVLTGVVLMSVSPSSCEFDCSGPSQRREGTSTQQSSPSKERNCWP</sequence>
<protein>
    <submittedName>
        <fullName evidence="2">Uncharacterized protein</fullName>
    </submittedName>
</protein>
<feature type="region of interest" description="Disordered" evidence="1">
    <location>
        <begin position="410"/>
        <end position="431"/>
    </location>
</feature>
<comment type="caution">
    <text evidence="2">The sequence shown here is derived from an EMBL/GenBank/DDBJ whole genome shotgun (WGS) entry which is preliminary data.</text>
</comment>
<keyword evidence="3" id="KW-1185">Reference proteome</keyword>
<feature type="region of interest" description="Disordered" evidence="1">
    <location>
        <begin position="615"/>
        <end position="646"/>
    </location>
</feature>
<evidence type="ECO:0000256" key="1">
    <source>
        <dbReference type="SAM" id="MobiDB-lite"/>
    </source>
</evidence>
<name>A0ABR2YEJ2_9CHLO</name>
<feature type="region of interest" description="Disordered" evidence="1">
    <location>
        <begin position="508"/>
        <end position="563"/>
    </location>
</feature>
<proteinExistence type="predicted"/>
<gene>
    <name evidence="2" type="ORF">WJX75_000802</name>
</gene>
<organism evidence="2 3">
    <name type="scientific">Coccomyxa subellipsoidea</name>
    <dbReference type="NCBI Taxonomy" id="248742"/>
    <lineage>
        <taxon>Eukaryota</taxon>
        <taxon>Viridiplantae</taxon>
        <taxon>Chlorophyta</taxon>
        <taxon>core chlorophytes</taxon>
        <taxon>Trebouxiophyceae</taxon>
        <taxon>Trebouxiophyceae incertae sedis</taxon>
        <taxon>Coccomyxaceae</taxon>
        <taxon>Coccomyxa</taxon>
    </lineage>
</organism>
<accession>A0ABR2YEJ2</accession>